<dbReference type="GO" id="GO:0005829">
    <property type="term" value="C:cytosol"/>
    <property type="evidence" value="ECO:0007669"/>
    <property type="project" value="TreeGrafter"/>
</dbReference>
<organism evidence="3 4">
    <name type="scientific">Parastrongyloides trichosuri</name>
    <name type="common">Possum-specific nematode worm</name>
    <dbReference type="NCBI Taxonomy" id="131310"/>
    <lineage>
        <taxon>Eukaryota</taxon>
        <taxon>Metazoa</taxon>
        <taxon>Ecdysozoa</taxon>
        <taxon>Nematoda</taxon>
        <taxon>Chromadorea</taxon>
        <taxon>Rhabditida</taxon>
        <taxon>Tylenchina</taxon>
        <taxon>Panagrolaimomorpha</taxon>
        <taxon>Strongyloidoidea</taxon>
        <taxon>Strongyloididae</taxon>
        <taxon>Parastrongyloides</taxon>
    </lineage>
</organism>
<dbReference type="WBParaSite" id="PTRK_0000604800.1">
    <property type="protein sequence ID" value="PTRK_0000604800.1"/>
    <property type="gene ID" value="PTRK_0000604800"/>
</dbReference>
<feature type="compositionally biased region" description="Basic residues" evidence="1">
    <location>
        <begin position="807"/>
        <end position="827"/>
    </location>
</feature>
<dbReference type="GO" id="GO:0006281">
    <property type="term" value="P:DNA repair"/>
    <property type="evidence" value="ECO:0007669"/>
    <property type="project" value="InterPro"/>
</dbReference>
<dbReference type="InterPro" id="IPR043502">
    <property type="entry name" value="DNA/RNA_pol_sf"/>
</dbReference>
<dbReference type="Gene3D" id="3.40.1170.60">
    <property type="match status" value="1"/>
</dbReference>
<dbReference type="PANTHER" id="PTHR11076">
    <property type="entry name" value="DNA REPAIR POLYMERASE UMUC / TRANSFERASE FAMILY MEMBER"/>
    <property type="match status" value="1"/>
</dbReference>
<accession>A0A0N4ZEE9</accession>
<dbReference type="SUPFAM" id="SSF56672">
    <property type="entry name" value="DNA/RNA polymerases"/>
    <property type="match status" value="1"/>
</dbReference>
<dbReference type="InterPro" id="IPR050116">
    <property type="entry name" value="DNA_polymerase-Y"/>
</dbReference>
<dbReference type="Pfam" id="PF00817">
    <property type="entry name" value="IMS"/>
    <property type="match status" value="1"/>
</dbReference>
<name>A0A0N4ZEE9_PARTI</name>
<reference evidence="4" key="1">
    <citation type="submission" date="2017-02" db="UniProtKB">
        <authorList>
            <consortium name="WormBaseParasite"/>
        </authorList>
    </citation>
    <scope>IDENTIFICATION</scope>
</reference>
<evidence type="ECO:0000259" key="2">
    <source>
        <dbReference type="PROSITE" id="PS50173"/>
    </source>
</evidence>
<evidence type="ECO:0000313" key="4">
    <source>
        <dbReference type="WBParaSite" id="PTRK_0000604800.1"/>
    </source>
</evidence>
<dbReference type="AlphaFoldDB" id="A0A0N4ZEE9"/>
<evidence type="ECO:0000313" key="3">
    <source>
        <dbReference type="Proteomes" id="UP000038045"/>
    </source>
</evidence>
<feature type="compositionally biased region" description="Basic and acidic residues" evidence="1">
    <location>
        <begin position="898"/>
        <end position="907"/>
    </location>
</feature>
<feature type="region of interest" description="Disordered" evidence="1">
    <location>
        <begin position="743"/>
        <end position="772"/>
    </location>
</feature>
<dbReference type="PROSITE" id="PS50173">
    <property type="entry name" value="UMUC"/>
    <property type="match status" value="1"/>
</dbReference>
<proteinExistence type="predicted"/>
<feature type="domain" description="UmuC" evidence="2">
    <location>
        <begin position="482"/>
        <end position="590"/>
    </location>
</feature>
<feature type="compositionally biased region" description="Low complexity" evidence="1">
    <location>
        <begin position="978"/>
        <end position="1000"/>
    </location>
</feature>
<dbReference type="GO" id="GO:0042276">
    <property type="term" value="P:error-prone translesion synthesis"/>
    <property type="evidence" value="ECO:0007669"/>
    <property type="project" value="TreeGrafter"/>
</dbReference>
<evidence type="ECO:0000256" key="1">
    <source>
        <dbReference type="SAM" id="MobiDB-lite"/>
    </source>
</evidence>
<keyword evidence="3" id="KW-1185">Reference proteome</keyword>
<feature type="compositionally biased region" description="Basic residues" evidence="1">
    <location>
        <begin position="951"/>
        <end position="960"/>
    </location>
</feature>
<feature type="compositionally biased region" description="Basic residues" evidence="1">
    <location>
        <begin position="1007"/>
        <end position="1031"/>
    </location>
</feature>
<protein>
    <submittedName>
        <fullName evidence="4">UmuC domain-containing protein</fullName>
    </submittedName>
</protein>
<dbReference type="GO" id="GO:0003887">
    <property type="term" value="F:DNA-directed DNA polymerase activity"/>
    <property type="evidence" value="ECO:0007669"/>
    <property type="project" value="TreeGrafter"/>
</dbReference>
<dbReference type="InterPro" id="IPR001126">
    <property type="entry name" value="UmuC"/>
</dbReference>
<dbReference type="Proteomes" id="UP000038045">
    <property type="component" value="Unplaced"/>
</dbReference>
<feature type="compositionally biased region" description="Basic residues" evidence="1">
    <location>
        <begin position="862"/>
        <end position="890"/>
    </location>
</feature>
<dbReference type="STRING" id="131310.A0A0N4ZEE9"/>
<feature type="compositionally biased region" description="Basic residues" evidence="1">
    <location>
        <begin position="908"/>
        <end position="938"/>
    </location>
</feature>
<dbReference type="PANTHER" id="PTHR11076:SF33">
    <property type="entry name" value="DNA POLYMERASE KAPPA"/>
    <property type="match status" value="1"/>
</dbReference>
<feature type="compositionally biased region" description="Basic and acidic residues" evidence="1">
    <location>
        <begin position="1054"/>
        <end position="1067"/>
    </location>
</feature>
<feature type="region of interest" description="Disordered" evidence="1">
    <location>
        <begin position="802"/>
        <end position="1070"/>
    </location>
</feature>
<sequence length="1084" mass="117708">MTHFLGMNFQNLVDGRIALGGVGFGLDLVDQGVHFGVLVATKVKGAVRALALAVHQVLQRVHGVEGGHAPAEQVGAGVERLHLGEVGGAWHGVQVGLHADLGPHADDGLADGFIVDVAVVRAIQGEGQGIVVTGFFQQFLGAILAVRQALGQFLGVAVNLRGHHGAGGGGGTAHHGFLDGFNVDGHIQGFTHTLVSKGVLALDAAVFQLWILLVQTQVDGAVLVAFHNLGLLAQTLQILSRRVQNQVHFARQQGSGTGGVLLDRYVDHFGDVTHLVALVPPFFVFHKDGAHVHFARLQLVRAGAVGVASREGFFVLVEVLGLGDIVLFRPGLVHDEHTGQLAQQNRVGSGSNNVHRLVVNFFCLDDAVHVGLEVGRRGHGALNGEHHVIGGKGSAVVKFYPFAQRKAPDSRFTLFPGRGQAGHNLEILVVVHQRLIDIHAACDREVFVLCVWIQGHEVALAGPINRLITVAAQEENPLERRIAHVDMDAFYASVELLRYPHLRGRPVVIGGRSADTPRQLPDGSWQHARLADYVGRGVATTSTYEARQLGVFSAMGLMKAAQLAPDAILLPADFQAYRHYSRLFKQAVATPRTGRADSTSREPGHRPDLFGRHYAQQAALQNCFGAEQAQWGLRVDHGRCAYPHLAAGRGQDQWHWSQVGREADGNGHREDWGTGRYTGGEIAGTLWLALRAMADGRGPRPGRAPLVCRYGIRSGRCTCINGNYPASGVGLCARRRFLAARSQRQAIPGHRPGLGRERAGPQPCQRDQGDHRTSVQIDQPFACWCRSLRRCDQAGAQVGPAASQWRLPHHHHEPRLPRPHAGHHVRVRQAGLGQDVRPAGRRLPQGRNQRPGIRAQADRRPDRRHHARTRPGRSRRHPGQQGIHARRARAVRQAQRTADLRRSADRHGPHRHPVRLRAVRRGARHHHPGQGPGRRRAAGRPAGASGSLRVLARRPGRHVQRQPADGRRGRGGVRRAGRAGLHGVGQRARQAAVRRPAGPVGQVRHEGRARHGPAARAGHGPRRRPRHRRSRAQPGAQRPAAERAARQPAALHAGAERHGRGNRHDADAAGWFDRAGAQGIIRLT</sequence>